<dbReference type="EMBL" id="GL871734">
    <property type="protein sequence ID" value="EGC28229.1"/>
    <property type="molecule type" value="Genomic_DNA"/>
</dbReference>
<dbReference type="InParanoid" id="F1A6F1"/>
<reference evidence="2" key="1">
    <citation type="journal article" date="2011" name="Genome Biol.">
        <title>Comparative genomics of the social amoebae Dictyostelium discoideum and Dictyostelium purpureum.</title>
        <authorList>
            <consortium name="US DOE Joint Genome Institute (JGI-PGF)"/>
            <person name="Sucgang R."/>
            <person name="Kuo A."/>
            <person name="Tian X."/>
            <person name="Salerno W."/>
            <person name="Parikh A."/>
            <person name="Feasley C.L."/>
            <person name="Dalin E."/>
            <person name="Tu H."/>
            <person name="Huang E."/>
            <person name="Barry K."/>
            <person name="Lindquist E."/>
            <person name="Shapiro H."/>
            <person name="Bruce D."/>
            <person name="Schmutz J."/>
            <person name="Salamov A."/>
            <person name="Fey P."/>
            <person name="Gaudet P."/>
            <person name="Anjard C."/>
            <person name="Babu M.M."/>
            <person name="Basu S."/>
            <person name="Bushmanova Y."/>
            <person name="van der Wel H."/>
            <person name="Katoh-Kurasawa M."/>
            <person name="Dinh C."/>
            <person name="Coutinho P.M."/>
            <person name="Saito T."/>
            <person name="Elias M."/>
            <person name="Schaap P."/>
            <person name="Kay R.R."/>
            <person name="Henrissat B."/>
            <person name="Eichinger L."/>
            <person name="Rivero F."/>
            <person name="Putnam N.H."/>
            <person name="West C.M."/>
            <person name="Loomis W.F."/>
            <person name="Chisholm R.L."/>
            <person name="Shaulsky G."/>
            <person name="Strassmann J.E."/>
            <person name="Queller D.C."/>
            <person name="Kuspa A."/>
            <person name="Grigoriev I.V."/>
        </authorList>
    </citation>
    <scope>NUCLEOTIDE SEQUENCE [LARGE SCALE GENOMIC DNA]</scope>
    <source>
        <strain evidence="2">QSDP1</strain>
    </source>
</reference>
<protein>
    <submittedName>
        <fullName evidence="1">Uncharacterized protein</fullName>
    </submittedName>
</protein>
<dbReference type="GeneID" id="10511351"/>
<feature type="non-terminal residue" evidence="1">
    <location>
        <position position="1"/>
    </location>
</feature>
<evidence type="ECO:0000313" key="2">
    <source>
        <dbReference type="Proteomes" id="UP000001064"/>
    </source>
</evidence>
<keyword evidence="2" id="KW-1185">Reference proteome</keyword>
<sequence length="73" mass="8543">LQSIFIVNNKNNDSSYINNLNNSNNQDPGYREKMMEFKPELGIISYISDSGYEIKYSIIKHLFALSQNLFKNY</sequence>
<gene>
    <name evidence="1" type="ORF">DICPUDRAFT_160508</name>
</gene>
<organism evidence="1 2">
    <name type="scientific">Dictyostelium purpureum</name>
    <name type="common">Slime mold</name>
    <dbReference type="NCBI Taxonomy" id="5786"/>
    <lineage>
        <taxon>Eukaryota</taxon>
        <taxon>Amoebozoa</taxon>
        <taxon>Evosea</taxon>
        <taxon>Eumycetozoa</taxon>
        <taxon>Dictyostelia</taxon>
        <taxon>Dictyosteliales</taxon>
        <taxon>Dictyosteliaceae</taxon>
        <taxon>Dictyostelium</taxon>
    </lineage>
</organism>
<name>F1A6F1_DICPU</name>
<proteinExistence type="predicted"/>
<dbReference type="KEGG" id="dpp:DICPUDRAFT_160508"/>
<dbReference type="Proteomes" id="UP000001064">
    <property type="component" value="Unassembled WGS sequence"/>
</dbReference>
<dbReference type="RefSeq" id="XP_003295245.1">
    <property type="nucleotide sequence ID" value="XM_003295197.1"/>
</dbReference>
<evidence type="ECO:0000313" key="1">
    <source>
        <dbReference type="EMBL" id="EGC28229.1"/>
    </source>
</evidence>
<accession>F1A6F1</accession>
<dbReference type="VEuPathDB" id="AmoebaDB:DICPUDRAFT_160508"/>
<dbReference type="AlphaFoldDB" id="F1A6F1"/>